<dbReference type="Pfam" id="PF04041">
    <property type="entry name" value="Glyco_hydro_130"/>
    <property type="match status" value="1"/>
</dbReference>
<dbReference type="PANTHER" id="PTHR34106:SF5">
    <property type="entry name" value="GLYCOSIDASE"/>
    <property type="match status" value="1"/>
</dbReference>
<keyword evidence="2" id="KW-0808">Transferase</keyword>
<comment type="similarity">
    <text evidence="3">Belongs to the glycosyl hydrolase 130 family.</text>
</comment>
<dbReference type="GO" id="GO:0016757">
    <property type="term" value="F:glycosyltransferase activity"/>
    <property type="evidence" value="ECO:0007669"/>
    <property type="project" value="UniProtKB-KW"/>
</dbReference>
<dbReference type="PANTHER" id="PTHR34106">
    <property type="entry name" value="GLYCOSIDASE"/>
    <property type="match status" value="1"/>
</dbReference>
<evidence type="ECO:0000256" key="1">
    <source>
        <dbReference type="ARBA" id="ARBA00022676"/>
    </source>
</evidence>
<reference evidence="4 5" key="1">
    <citation type="submission" date="2020-08" db="EMBL/GenBank/DDBJ databases">
        <title>Genomic Encyclopedia of Type Strains, Phase IV (KMG-IV): sequencing the most valuable type-strain genomes for metagenomic binning, comparative biology and taxonomic classification.</title>
        <authorList>
            <person name="Goeker M."/>
        </authorList>
    </citation>
    <scope>NUCLEOTIDE SEQUENCE [LARGE SCALE GENOMIC DNA]</scope>
    <source>
        <strain evidence="4 5">DSM 103725</strain>
    </source>
</reference>
<keyword evidence="4" id="KW-0378">Hydrolase</keyword>
<dbReference type="RefSeq" id="WP_184675308.1">
    <property type="nucleotide sequence ID" value="NZ_JACHGY010000001.1"/>
</dbReference>
<protein>
    <submittedName>
        <fullName evidence="4">Putative GH43/DUF377 family glycosyl hydrolase</fullName>
    </submittedName>
</protein>
<dbReference type="GO" id="GO:0016787">
    <property type="term" value="F:hydrolase activity"/>
    <property type="evidence" value="ECO:0007669"/>
    <property type="project" value="UniProtKB-KW"/>
</dbReference>
<sequence length="403" mass="45503">MPTLAPLITERRLILQAQADCPWANQMVLNPGVIRDPESGRLQMLFRATGNGQPRNAPAAADWPFPIYLGYAYSDNYGHQWNADFSKPALSPNLSLAQDELYIEDSRGRRSLNYANGCIEDPRLYWYEGKCHLIVACRVFPPGAYWEKDDPMQCAPAWAQDTDHGLGRAVRENVTVNLLYEVDLQALERGQYDNAFRYITHLTNPEFGENRDVLLFPRKLLINGQPKIVALHRPWESHHYPGHQQVTAPSIWYAMADSIDQLKTPDAKHRLLASPTFAWESNRIGASAPPLEVEPGLWLVSYHGKQDRDIGYTQSFMLLQETGNSLPTVAHRCSDRLMIPSEAWEQPGRFKTPCIFTTALVPLEDDQLMIVYGAADEKIGAATTKLSSLVEHVRRYDPSGKCV</sequence>
<dbReference type="Gene3D" id="2.115.10.20">
    <property type="entry name" value="Glycosyl hydrolase domain, family 43"/>
    <property type="match status" value="1"/>
</dbReference>
<evidence type="ECO:0000256" key="3">
    <source>
        <dbReference type="ARBA" id="ARBA00024356"/>
    </source>
</evidence>
<dbReference type="InterPro" id="IPR023296">
    <property type="entry name" value="Glyco_hydro_beta-prop_sf"/>
</dbReference>
<dbReference type="Proteomes" id="UP000541810">
    <property type="component" value="Unassembled WGS sequence"/>
</dbReference>
<organism evidence="4 5">
    <name type="scientific">Algisphaera agarilytica</name>
    <dbReference type="NCBI Taxonomy" id="1385975"/>
    <lineage>
        <taxon>Bacteria</taxon>
        <taxon>Pseudomonadati</taxon>
        <taxon>Planctomycetota</taxon>
        <taxon>Phycisphaerae</taxon>
        <taxon>Phycisphaerales</taxon>
        <taxon>Phycisphaeraceae</taxon>
        <taxon>Algisphaera</taxon>
    </lineage>
</organism>
<gene>
    <name evidence="4" type="ORF">HNQ40_000105</name>
</gene>
<dbReference type="EMBL" id="JACHGY010000001">
    <property type="protein sequence ID" value="MBB6428299.1"/>
    <property type="molecule type" value="Genomic_DNA"/>
</dbReference>
<evidence type="ECO:0000313" key="5">
    <source>
        <dbReference type="Proteomes" id="UP000541810"/>
    </source>
</evidence>
<accession>A0A7X0H333</accession>
<evidence type="ECO:0000256" key="2">
    <source>
        <dbReference type="ARBA" id="ARBA00022679"/>
    </source>
</evidence>
<dbReference type="AlphaFoldDB" id="A0A7X0H333"/>
<comment type="caution">
    <text evidence="4">The sequence shown here is derived from an EMBL/GenBank/DDBJ whole genome shotgun (WGS) entry which is preliminary data.</text>
</comment>
<keyword evidence="1" id="KW-0328">Glycosyltransferase</keyword>
<evidence type="ECO:0000313" key="4">
    <source>
        <dbReference type="EMBL" id="MBB6428299.1"/>
    </source>
</evidence>
<proteinExistence type="inferred from homology"/>
<keyword evidence="5" id="KW-1185">Reference proteome</keyword>
<name>A0A7X0H333_9BACT</name>
<dbReference type="SUPFAM" id="SSF75005">
    <property type="entry name" value="Arabinanase/levansucrase/invertase"/>
    <property type="match status" value="1"/>
</dbReference>
<dbReference type="InterPro" id="IPR007184">
    <property type="entry name" value="Mannoside_phosphorylase"/>
</dbReference>